<dbReference type="RefSeq" id="WP_065919999.1">
    <property type="nucleotide sequence ID" value="NZ_CP016793.1"/>
</dbReference>
<accession>A0A1B2HVA1</accession>
<dbReference type="STRING" id="1586287.BBK82_42670"/>
<dbReference type="OrthoDB" id="3659017at2"/>
<evidence type="ECO:0000313" key="1">
    <source>
        <dbReference type="EMBL" id="ANZ41664.1"/>
    </source>
</evidence>
<dbReference type="InterPro" id="IPR011050">
    <property type="entry name" value="Pectin_lyase_fold/virulence"/>
</dbReference>
<keyword evidence="2" id="KW-1185">Reference proteome</keyword>
<proteinExistence type="predicted"/>
<dbReference type="PROSITE" id="PS51318">
    <property type="entry name" value="TAT"/>
    <property type="match status" value="1"/>
</dbReference>
<dbReference type="InterPro" id="IPR012334">
    <property type="entry name" value="Pectin_lyas_fold"/>
</dbReference>
<dbReference type="AlphaFoldDB" id="A0A1B2HVA1"/>
<evidence type="ECO:0000313" key="2">
    <source>
        <dbReference type="Proteomes" id="UP000093053"/>
    </source>
</evidence>
<protein>
    <submittedName>
        <fullName evidence="1">Uncharacterized protein</fullName>
    </submittedName>
</protein>
<reference evidence="1 2" key="1">
    <citation type="submission" date="2016-07" db="EMBL/GenBank/DDBJ databases">
        <title>Complete genome sequence of the Lentzea guizhouensis DHS C013.</title>
        <authorList>
            <person name="Cao C."/>
        </authorList>
    </citation>
    <scope>NUCLEOTIDE SEQUENCE [LARGE SCALE GENOMIC DNA]</scope>
    <source>
        <strain evidence="1 2">DHS C013</strain>
    </source>
</reference>
<dbReference type="Gene3D" id="2.160.20.10">
    <property type="entry name" value="Single-stranded right-handed beta-helix, Pectin lyase-like"/>
    <property type="match status" value="1"/>
</dbReference>
<sequence>MIDTGEQASRRHFLRAGAAAAGSAGLLAATAPAAEAATGSHVFRVAHFGARGDGRTDDTAAVQRAIDAACAFASRANGYARVEFDARTYLLAAPPARPQPGSTHAAGQLLFPVRTSGPQITVELAGAGTQQGLQFIPDGRQTAAGTMLKSTVSVTWDGLSSGMPPAVIASPKGDVWGGFNRVAVAVTDIAVQVPSNPSVAGLNLLWAPQVRLRGVRVCTPEPLPAVVEPKIPWSTGIVLPGGGNNAVIYLRDVHVAGFYTGLLFGEHTDASSVVVFACKVALAPFGKRLHTARFGLVTVECCPTVLSQVDWETGRVAATEGDSLKIDLLDIEEYNGFSRSLSWTKHDCHVYDPNNVLRGWIWMARSGADYLGIPLTLEGGKHLQIAEIQQT</sequence>
<dbReference type="EMBL" id="CP016793">
    <property type="protein sequence ID" value="ANZ41664.1"/>
    <property type="molecule type" value="Genomic_DNA"/>
</dbReference>
<dbReference type="InterPro" id="IPR006311">
    <property type="entry name" value="TAT_signal"/>
</dbReference>
<name>A0A1B2HVA1_9PSEU</name>
<organism evidence="1 2">
    <name type="scientific">Lentzea guizhouensis</name>
    <dbReference type="NCBI Taxonomy" id="1586287"/>
    <lineage>
        <taxon>Bacteria</taxon>
        <taxon>Bacillati</taxon>
        <taxon>Actinomycetota</taxon>
        <taxon>Actinomycetes</taxon>
        <taxon>Pseudonocardiales</taxon>
        <taxon>Pseudonocardiaceae</taxon>
        <taxon>Lentzea</taxon>
    </lineage>
</organism>
<dbReference type="KEGG" id="led:BBK82_42670"/>
<dbReference type="SUPFAM" id="SSF51126">
    <property type="entry name" value="Pectin lyase-like"/>
    <property type="match status" value="2"/>
</dbReference>
<gene>
    <name evidence="1" type="ORF">BBK82_42670</name>
</gene>
<dbReference type="Proteomes" id="UP000093053">
    <property type="component" value="Chromosome"/>
</dbReference>